<protein>
    <recommendedName>
        <fullName evidence="5">Chitinase</fullName>
    </recommendedName>
</protein>
<dbReference type="EMBL" id="LASV01000101">
    <property type="protein sequence ID" value="KKA23423.1"/>
    <property type="molecule type" value="Genomic_DNA"/>
</dbReference>
<comment type="caution">
    <text evidence="3">The sequence shown here is derived from an EMBL/GenBank/DDBJ whole genome shotgun (WGS) entry which is preliminary data.</text>
</comment>
<sequence>MLLSFKTLFVAAAACTLPFQAAASVLPSPFQQNNTLLPRADADGTLSGKDPDGIFYVKDFINAYTSKVPDEDRVGIFWAGGATTADDFENIYEFIEMRLDFKGKLFSDVFDFNFFQTNMNLGTEQNNLYWRAMYRASKGKQTRYNFKRIWSLRLIVFFSTALAAAATNGKAYVYMNNNNCRTLFSPPSQHPQDVDPDHGGQATNGEIFYYAELPTLMRNPNIDQIITFSKVNRKFVVNVAWDVNRDTDKPRDYLPEISMDAVPIVLPPEAGRPPMKRSTSTTGKAW</sequence>
<dbReference type="OrthoDB" id="4365405at2759"/>
<keyword evidence="2" id="KW-0732">Signal</keyword>
<feature type="chain" id="PRO_5002482362" description="Chitinase" evidence="2">
    <location>
        <begin position="24"/>
        <end position="286"/>
    </location>
</feature>
<accession>A0A0F4Z0M5</accession>
<proteinExistence type="predicted"/>
<dbReference type="AlphaFoldDB" id="A0A0F4Z0M5"/>
<keyword evidence="4" id="KW-1185">Reference proteome</keyword>
<gene>
    <name evidence="3" type="ORF">T310_2489</name>
</gene>
<feature type="region of interest" description="Disordered" evidence="1">
    <location>
        <begin position="265"/>
        <end position="286"/>
    </location>
</feature>
<feature type="compositionally biased region" description="Polar residues" evidence="1">
    <location>
        <begin position="277"/>
        <end position="286"/>
    </location>
</feature>
<evidence type="ECO:0000313" key="3">
    <source>
        <dbReference type="EMBL" id="KKA23423.1"/>
    </source>
</evidence>
<dbReference type="RefSeq" id="XP_013330035.1">
    <property type="nucleotide sequence ID" value="XM_013474581.1"/>
</dbReference>
<dbReference type="GeneID" id="25314840"/>
<feature type="signal peptide" evidence="2">
    <location>
        <begin position="1"/>
        <end position="23"/>
    </location>
</feature>
<name>A0A0F4Z0M5_RASE3</name>
<reference evidence="3 4" key="1">
    <citation type="submission" date="2015-04" db="EMBL/GenBank/DDBJ databases">
        <authorList>
            <person name="Heijne W.H."/>
            <person name="Fedorova N.D."/>
            <person name="Nierman W.C."/>
            <person name="Vollebregt A.W."/>
            <person name="Zhao Z."/>
            <person name="Wu L."/>
            <person name="Kumar M."/>
            <person name="Stam H."/>
            <person name="van den Berg M.A."/>
            <person name="Pel H.J."/>
        </authorList>
    </citation>
    <scope>NUCLEOTIDE SEQUENCE [LARGE SCALE GENOMIC DNA]</scope>
    <source>
        <strain evidence="3 4">CBS 393.64</strain>
    </source>
</reference>
<organism evidence="3 4">
    <name type="scientific">Rasamsonia emersonii (strain ATCC 16479 / CBS 393.64 / IMI 116815)</name>
    <dbReference type="NCBI Taxonomy" id="1408163"/>
    <lineage>
        <taxon>Eukaryota</taxon>
        <taxon>Fungi</taxon>
        <taxon>Dikarya</taxon>
        <taxon>Ascomycota</taxon>
        <taxon>Pezizomycotina</taxon>
        <taxon>Eurotiomycetes</taxon>
        <taxon>Eurotiomycetidae</taxon>
        <taxon>Eurotiales</taxon>
        <taxon>Trichocomaceae</taxon>
        <taxon>Rasamsonia</taxon>
    </lineage>
</organism>
<evidence type="ECO:0000256" key="2">
    <source>
        <dbReference type="SAM" id="SignalP"/>
    </source>
</evidence>
<dbReference type="Proteomes" id="UP000053958">
    <property type="component" value="Unassembled WGS sequence"/>
</dbReference>
<evidence type="ECO:0000313" key="4">
    <source>
        <dbReference type="Proteomes" id="UP000053958"/>
    </source>
</evidence>
<evidence type="ECO:0000256" key="1">
    <source>
        <dbReference type="SAM" id="MobiDB-lite"/>
    </source>
</evidence>
<evidence type="ECO:0008006" key="5">
    <source>
        <dbReference type="Google" id="ProtNLM"/>
    </source>
</evidence>